<accession>A0A8J4UP72</accession>
<name>A0A8J4UP72_9MYCE</name>
<reference evidence="1" key="1">
    <citation type="submission" date="2020-01" db="EMBL/GenBank/DDBJ databases">
        <title>Development of genomics and gene disruption for Polysphondylium violaceum indicates a role for the polyketide synthase stlB in stalk morphogenesis.</title>
        <authorList>
            <person name="Narita B."/>
            <person name="Kawabe Y."/>
            <person name="Kin K."/>
            <person name="Saito T."/>
            <person name="Gibbs R."/>
            <person name="Kuspa A."/>
            <person name="Muzny D."/>
            <person name="Queller D."/>
            <person name="Richards S."/>
            <person name="Strassman J."/>
            <person name="Sucgang R."/>
            <person name="Worley K."/>
            <person name="Schaap P."/>
        </authorList>
    </citation>
    <scope>NUCLEOTIDE SEQUENCE</scope>
    <source>
        <strain evidence="1">QSvi11</strain>
    </source>
</reference>
<dbReference type="AlphaFoldDB" id="A0A8J4UP72"/>
<organism evidence="1 2">
    <name type="scientific">Polysphondylium violaceum</name>
    <dbReference type="NCBI Taxonomy" id="133409"/>
    <lineage>
        <taxon>Eukaryota</taxon>
        <taxon>Amoebozoa</taxon>
        <taxon>Evosea</taxon>
        <taxon>Eumycetozoa</taxon>
        <taxon>Dictyostelia</taxon>
        <taxon>Dictyosteliales</taxon>
        <taxon>Dictyosteliaceae</taxon>
        <taxon>Polysphondylium</taxon>
    </lineage>
</organism>
<gene>
    <name evidence="1" type="ORF">CYY_009888</name>
</gene>
<comment type="caution">
    <text evidence="1">The sequence shown here is derived from an EMBL/GenBank/DDBJ whole genome shotgun (WGS) entry which is preliminary data.</text>
</comment>
<proteinExistence type="predicted"/>
<dbReference type="EMBL" id="AJWJ01000843">
    <property type="protein sequence ID" value="KAF2068791.1"/>
    <property type="molecule type" value="Genomic_DNA"/>
</dbReference>
<protein>
    <submittedName>
        <fullName evidence="1">Uncharacterized protein</fullName>
    </submittedName>
</protein>
<keyword evidence="2" id="KW-1185">Reference proteome</keyword>
<sequence>MKYSTSTPLSYYDDKTYIPTSIFSINRVSCQMDDYSSSSSSSSNCGSLRSSREFIKTNAGLLGEENRIVKFIKTKFRKQPKNINDMDFLSLNSIH</sequence>
<evidence type="ECO:0000313" key="2">
    <source>
        <dbReference type="Proteomes" id="UP000695562"/>
    </source>
</evidence>
<evidence type="ECO:0000313" key="1">
    <source>
        <dbReference type="EMBL" id="KAF2068791.1"/>
    </source>
</evidence>
<dbReference type="Proteomes" id="UP000695562">
    <property type="component" value="Unassembled WGS sequence"/>
</dbReference>